<protein>
    <recommendedName>
        <fullName evidence="2">Aminotransferase class V domain-containing protein</fullName>
    </recommendedName>
</protein>
<accession>A0A6C0H7V6</accession>
<evidence type="ECO:0000256" key="1">
    <source>
        <dbReference type="ARBA" id="ARBA00022898"/>
    </source>
</evidence>
<feature type="domain" description="Aminotransferase class V" evidence="2">
    <location>
        <begin position="30"/>
        <end position="414"/>
    </location>
</feature>
<dbReference type="InterPro" id="IPR015424">
    <property type="entry name" value="PyrdxlP-dep_Trfase"/>
</dbReference>
<dbReference type="SUPFAM" id="SSF53383">
    <property type="entry name" value="PLP-dependent transferases"/>
    <property type="match status" value="1"/>
</dbReference>
<name>A0A6C0H7V6_9ZZZZ</name>
<organism evidence="3">
    <name type="scientific">viral metagenome</name>
    <dbReference type="NCBI Taxonomy" id="1070528"/>
    <lineage>
        <taxon>unclassified sequences</taxon>
        <taxon>metagenomes</taxon>
        <taxon>organismal metagenomes</taxon>
    </lineage>
</organism>
<reference evidence="3" key="1">
    <citation type="journal article" date="2020" name="Nature">
        <title>Giant virus diversity and host interactions through global metagenomics.</title>
        <authorList>
            <person name="Schulz F."/>
            <person name="Roux S."/>
            <person name="Paez-Espino D."/>
            <person name="Jungbluth S."/>
            <person name="Walsh D.A."/>
            <person name="Denef V.J."/>
            <person name="McMahon K.D."/>
            <person name="Konstantinidis K.T."/>
            <person name="Eloe-Fadrosh E.A."/>
            <person name="Kyrpides N.C."/>
            <person name="Woyke T."/>
        </authorList>
    </citation>
    <scope>NUCLEOTIDE SEQUENCE</scope>
    <source>
        <strain evidence="3">GVMAG-M-3300023179-82</strain>
    </source>
</reference>
<dbReference type="Pfam" id="PF00266">
    <property type="entry name" value="Aminotran_5"/>
    <property type="match status" value="1"/>
</dbReference>
<evidence type="ECO:0000313" key="3">
    <source>
        <dbReference type="EMBL" id="QHT76662.1"/>
    </source>
</evidence>
<evidence type="ECO:0000259" key="2">
    <source>
        <dbReference type="Pfam" id="PF00266"/>
    </source>
</evidence>
<dbReference type="InterPro" id="IPR000192">
    <property type="entry name" value="Aminotrans_V_dom"/>
</dbReference>
<dbReference type="EMBL" id="MN739899">
    <property type="protein sequence ID" value="QHT76662.1"/>
    <property type="molecule type" value="Genomic_DNA"/>
</dbReference>
<dbReference type="PANTHER" id="PTHR43586:SF8">
    <property type="entry name" value="CYSTEINE DESULFURASE 1, CHLOROPLASTIC"/>
    <property type="match status" value="1"/>
</dbReference>
<dbReference type="Gene3D" id="3.90.1150.10">
    <property type="entry name" value="Aspartate Aminotransferase, domain 1"/>
    <property type="match status" value="1"/>
</dbReference>
<dbReference type="Gene3D" id="3.40.640.10">
    <property type="entry name" value="Type I PLP-dependent aspartate aminotransferase-like (Major domain)"/>
    <property type="match status" value="1"/>
</dbReference>
<dbReference type="InterPro" id="IPR015422">
    <property type="entry name" value="PyrdxlP-dep_Trfase_small"/>
</dbReference>
<sequence>MIQINDNIKQKILYPPQIITLLNNKKTKLIYADFIATGKISPLIEKYLYKYIYPYYASTHSNSFCSLYMNKMLENTKCYIKKAYNLKENHKIIFTGQGATGAINHLVNIINYNNFNEVNIILSTYEHHSNYLPWFEKSKKYTNIKLYIIPLKNGIIDYDYYQQIINNLTTNLDNNLIITSVTACSNVSGIKTDLYRLKNIFKNKSLLFIDYACLSPYTKIDGSIANALFISPHKYIGGYSTPGILIADKQLFMQSCPYAPGGGCVNKANEEIIEYNNDPEIKETAGTPNIIGIIKIKLILALQDMLYDTIIKNEDFIVKYVHDKLKIIQNKYPNLIILYLGLYLNIRLPIICIYIKELYHNKIVKILSDYYGIQTRGGIACSGIFANYIWKTMKIPGWCRISFHWSMTLQEIDYILYSIEDILSNLKYYLNIYNE</sequence>
<dbReference type="InterPro" id="IPR015421">
    <property type="entry name" value="PyrdxlP-dep_Trfase_major"/>
</dbReference>
<dbReference type="AlphaFoldDB" id="A0A6C0H7V6"/>
<dbReference type="PANTHER" id="PTHR43586">
    <property type="entry name" value="CYSTEINE DESULFURASE"/>
    <property type="match status" value="1"/>
</dbReference>
<proteinExistence type="predicted"/>
<keyword evidence="1" id="KW-0663">Pyridoxal phosphate</keyword>